<dbReference type="OrthoDB" id="6375801at2759"/>
<dbReference type="Proteomes" id="UP000499080">
    <property type="component" value="Unassembled WGS sequence"/>
</dbReference>
<evidence type="ECO:0000313" key="1">
    <source>
        <dbReference type="EMBL" id="GBL72854.1"/>
    </source>
</evidence>
<organism evidence="1 2">
    <name type="scientific">Araneus ventricosus</name>
    <name type="common">Orbweaver spider</name>
    <name type="synonym">Epeira ventricosa</name>
    <dbReference type="NCBI Taxonomy" id="182803"/>
    <lineage>
        <taxon>Eukaryota</taxon>
        <taxon>Metazoa</taxon>
        <taxon>Ecdysozoa</taxon>
        <taxon>Arthropoda</taxon>
        <taxon>Chelicerata</taxon>
        <taxon>Arachnida</taxon>
        <taxon>Araneae</taxon>
        <taxon>Araneomorphae</taxon>
        <taxon>Entelegynae</taxon>
        <taxon>Araneoidea</taxon>
        <taxon>Araneidae</taxon>
        <taxon>Araneus</taxon>
    </lineage>
</organism>
<reference evidence="1 2" key="1">
    <citation type="journal article" date="2019" name="Sci. Rep.">
        <title>Orb-weaving spider Araneus ventricosus genome elucidates the spidroin gene catalogue.</title>
        <authorList>
            <person name="Kono N."/>
            <person name="Nakamura H."/>
            <person name="Ohtoshi R."/>
            <person name="Moran D.A.P."/>
            <person name="Shinohara A."/>
            <person name="Yoshida Y."/>
            <person name="Fujiwara M."/>
            <person name="Mori M."/>
            <person name="Tomita M."/>
            <person name="Arakawa K."/>
        </authorList>
    </citation>
    <scope>NUCLEOTIDE SEQUENCE [LARGE SCALE GENOMIC DNA]</scope>
</reference>
<accession>A0A4Y2A1C7</accession>
<evidence type="ECO:0000313" key="2">
    <source>
        <dbReference type="Proteomes" id="UP000499080"/>
    </source>
</evidence>
<protein>
    <submittedName>
        <fullName evidence="1">Uncharacterized protein</fullName>
    </submittedName>
</protein>
<dbReference type="EMBL" id="BGPR01000002">
    <property type="protein sequence ID" value="GBL72854.1"/>
    <property type="molecule type" value="Genomic_DNA"/>
</dbReference>
<comment type="caution">
    <text evidence="1">The sequence shown here is derived from an EMBL/GenBank/DDBJ whole genome shotgun (WGS) entry which is preliminary data.</text>
</comment>
<sequence>MKSSLSQNSILLHRDFSENFNCKFAEEIQAIHFGGNRQQVTLHTGPYKCLEWIIVKYENEIYSQVILEIDGKSVKATVMEPTGNGKFKWPMKEDIHDYPIRDIVKKIEPPVPCVTE</sequence>
<keyword evidence="2" id="KW-1185">Reference proteome</keyword>
<dbReference type="AlphaFoldDB" id="A0A4Y2A1C7"/>
<proteinExistence type="predicted"/>
<name>A0A4Y2A1C7_ARAVE</name>
<gene>
    <name evidence="1" type="ORF">AVEN_128052_1</name>
</gene>